<name>A0A8J3B2F3_9BURK</name>
<proteinExistence type="predicted"/>
<keyword evidence="2" id="KW-0812">Transmembrane</keyword>
<reference evidence="3" key="2">
    <citation type="submission" date="2020-09" db="EMBL/GenBank/DDBJ databases">
        <authorList>
            <person name="Sun Q."/>
            <person name="Sedlacek I."/>
        </authorList>
    </citation>
    <scope>NUCLEOTIDE SEQUENCE</scope>
    <source>
        <strain evidence="3">CCM 7664</strain>
    </source>
</reference>
<dbReference type="Pfam" id="PF13103">
    <property type="entry name" value="TonB_2"/>
    <property type="match status" value="1"/>
</dbReference>
<feature type="compositionally biased region" description="Basic and acidic residues" evidence="1">
    <location>
        <begin position="92"/>
        <end position="106"/>
    </location>
</feature>
<evidence type="ECO:0000313" key="3">
    <source>
        <dbReference type="EMBL" id="GGI53625.1"/>
    </source>
</evidence>
<reference evidence="3" key="1">
    <citation type="journal article" date="2014" name="Int. J. Syst. Evol. Microbiol.">
        <title>Complete genome sequence of Corynebacterium casei LMG S-19264T (=DSM 44701T), isolated from a smear-ripened cheese.</title>
        <authorList>
            <consortium name="US DOE Joint Genome Institute (JGI-PGF)"/>
            <person name="Walter F."/>
            <person name="Albersmeier A."/>
            <person name="Kalinowski J."/>
            <person name="Ruckert C."/>
        </authorList>
    </citation>
    <scope>NUCLEOTIDE SEQUENCE</scope>
    <source>
        <strain evidence="3">CCM 7664</strain>
    </source>
</reference>
<dbReference type="SUPFAM" id="SSF74653">
    <property type="entry name" value="TolA/TonB C-terminal domain"/>
    <property type="match status" value="1"/>
</dbReference>
<evidence type="ECO:0000256" key="2">
    <source>
        <dbReference type="SAM" id="Phobius"/>
    </source>
</evidence>
<dbReference type="Gene3D" id="3.30.1150.10">
    <property type="match status" value="1"/>
</dbReference>
<dbReference type="AlphaFoldDB" id="A0A8J3B2F3"/>
<evidence type="ECO:0000313" key="4">
    <source>
        <dbReference type="Proteomes" id="UP000627205"/>
    </source>
</evidence>
<feature type="region of interest" description="Disordered" evidence="1">
    <location>
        <begin position="75"/>
        <end position="106"/>
    </location>
</feature>
<keyword evidence="2" id="KW-0472">Membrane</keyword>
<comment type="caution">
    <text evidence="3">The sequence shown here is derived from an EMBL/GenBank/DDBJ whole genome shotgun (WGS) entry which is preliminary data.</text>
</comment>
<evidence type="ECO:0000256" key="1">
    <source>
        <dbReference type="SAM" id="MobiDB-lite"/>
    </source>
</evidence>
<keyword evidence="2" id="KW-1133">Transmembrane helix</keyword>
<organism evidence="3 4">
    <name type="scientific">Oxalicibacterium solurbis</name>
    <dbReference type="NCBI Taxonomy" id="69280"/>
    <lineage>
        <taxon>Bacteria</taxon>
        <taxon>Pseudomonadati</taxon>
        <taxon>Pseudomonadota</taxon>
        <taxon>Betaproteobacteria</taxon>
        <taxon>Burkholderiales</taxon>
        <taxon>Oxalobacteraceae</taxon>
        <taxon>Oxalicibacterium</taxon>
    </lineage>
</organism>
<accession>A0A8J3B2F3</accession>
<feature type="transmembrane region" description="Helical" evidence="2">
    <location>
        <begin position="16"/>
        <end position="36"/>
    </location>
</feature>
<sequence length="301" mass="33646">MPSVIPRVKSILQNRTLSIAITISVLAHAVLLAIRFTAPEAFKFKPADPGLEVILVNAKHDRKPLKADALAQANLDGGGNADAGRAKSPLPDMRRSADGDSAKAARRKVEELEQQQRQLMAQMKTDNQFRAAKTNDIERKEPPQPSATDMLDSAKALLRREAEIARSIEDYNKRPKKTQVTPSTREVGYAAYYKALQDRIERFGTLNFPQKDGKKLYGQMVIYIPIYQDGTLYMKEGGPRVERTSGNPDLDAAALSIVRRSAPFGRFPDNMRSTGRDDVWEVITRFSFTRDNALETETRGQ</sequence>
<protein>
    <submittedName>
        <fullName evidence="3">Membrane protein</fullName>
    </submittedName>
</protein>
<keyword evidence="4" id="KW-1185">Reference proteome</keyword>
<dbReference type="Proteomes" id="UP000627205">
    <property type="component" value="Unassembled WGS sequence"/>
</dbReference>
<dbReference type="EMBL" id="BMDP01000001">
    <property type="protein sequence ID" value="GGI53625.1"/>
    <property type="molecule type" value="Genomic_DNA"/>
</dbReference>
<gene>
    <name evidence="3" type="ORF">GCM10011430_07990</name>
</gene>